<dbReference type="InterPro" id="IPR004360">
    <property type="entry name" value="Glyas_Fos-R_dOase_dom"/>
</dbReference>
<feature type="domain" description="VOC" evidence="1">
    <location>
        <begin position="5"/>
        <end position="128"/>
    </location>
</feature>
<dbReference type="Proteomes" id="UP000754563">
    <property type="component" value="Unassembled WGS sequence"/>
</dbReference>
<dbReference type="EMBL" id="JAGQLH010000055">
    <property type="protein sequence ID" value="MCA9385909.1"/>
    <property type="molecule type" value="Genomic_DNA"/>
</dbReference>
<evidence type="ECO:0000313" key="2">
    <source>
        <dbReference type="EMBL" id="MCA9385909.1"/>
    </source>
</evidence>
<dbReference type="Pfam" id="PF00903">
    <property type="entry name" value="Glyoxalase"/>
    <property type="match status" value="1"/>
</dbReference>
<gene>
    <name evidence="2" type="ORF">KC717_04650</name>
</gene>
<accession>A0A955L8F1</accession>
<dbReference type="InterPro" id="IPR029068">
    <property type="entry name" value="Glyas_Bleomycin-R_OHBP_Dase"/>
</dbReference>
<comment type="caution">
    <text evidence="2">The sequence shown here is derived from an EMBL/GenBank/DDBJ whole genome shotgun (WGS) entry which is preliminary data.</text>
</comment>
<protein>
    <submittedName>
        <fullName evidence="2">VOC family protein</fullName>
    </submittedName>
</protein>
<evidence type="ECO:0000313" key="3">
    <source>
        <dbReference type="Proteomes" id="UP000754563"/>
    </source>
</evidence>
<organism evidence="2 3">
    <name type="scientific">Candidatus Dojkabacteria bacterium</name>
    <dbReference type="NCBI Taxonomy" id="2099670"/>
    <lineage>
        <taxon>Bacteria</taxon>
        <taxon>Candidatus Dojkabacteria</taxon>
    </lineage>
</organism>
<proteinExistence type="predicted"/>
<dbReference type="SUPFAM" id="SSF54593">
    <property type="entry name" value="Glyoxalase/Bleomycin resistance protein/Dihydroxybiphenyl dioxygenase"/>
    <property type="match status" value="1"/>
</dbReference>
<name>A0A955L8F1_9BACT</name>
<sequence length="131" mass="15516">MTNFSKYRILIWSEDPDELMKFYRDVLELKYMKTVDIPNDYGHMFEVNGDMLLWIGYHSEVKGLNKEPWRHMFNLFTNNVQHWFEKIKSANATVIAEPNLAPFATKEDPTYVCTFQDPEGNTWQLMGLLQS</sequence>
<evidence type="ECO:0000259" key="1">
    <source>
        <dbReference type="PROSITE" id="PS51819"/>
    </source>
</evidence>
<dbReference type="InterPro" id="IPR037523">
    <property type="entry name" value="VOC_core"/>
</dbReference>
<dbReference type="Gene3D" id="3.10.180.10">
    <property type="entry name" value="2,3-Dihydroxybiphenyl 1,2-Dioxygenase, domain 1"/>
    <property type="match status" value="1"/>
</dbReference>
<reference evidence="2" key="2">
    <citation type="journal article" date="2021" name="Microbiome">
        <title>Successional dynamics and alternative stable states in a saline activated sludge microbial community over 9 years.</title>
        <authorList>
            <person name="Wang Y."/>
            <person name="Ye J."/>
            <person name="Ju F."/>
            <person name="Liu L."/>
            <person name="Boyd J.A."/>
            <person name="Deng Y."/>
            <person name="Parks D.H."/>
            <person name="Jiang X."/>
            <person name="Yin X."/>
            <person name="Woodcroft B.J."/>
            <person name="Tyson G.W."/>
            <person name="Hugenholtz P."/>
            <person name="Polz M.F."/>
            <person name="Zhang T."/>
        </authorList>
    </citation>
    <scope>NUCLEOTIDE SEQUENCE</scope>
    <source>
        <strain evidence="2">HKST-UBA11</strain>
    </source>
</reference>
<reference evidence="2" key="1">
    <citation type="submission" date="2020-04" db="EMBL/GenBank/DDBJ databases">
        <authorList>
            <person name="Zhang T."/>
        </authorList>
    </citation>
    <scope>NUCLEOTIDE SEQUENCE</scope>
    <source>
        <strain evidence="2">HKST-UBA11</strain>
    </source>
</reference>
<dbReference type="PROSITE" id="PS51819">
    <property type="entry name" value="VOC"/>
    <property type="match status" value="1"/>
</dbReference>
<dbReference type="AlphaFoldDB" id="A0A955L8F1"/>